<organism evidence="1 2">
    <name type="scientific">Nonomuraea phyllanthi</name>
    <dbReference type="NCBI Taxonomy" id="2219224"/>
    <lineage>
        <taxon>Bacteria</taxon>
        <taxon>Bacillati</taxon>
        <taxon>Actinomycetota</taxon>
        <taxon>Actinomycetes</taxon>
        <taxon>Streptosporangiales</taxon>
        <taxon>Streptosporangiaceae</taxon>
        <taxon>Nonomuraea</taxon>
    </lineage>
</organism>
<gene>
    <name evidence="1" type="ORF">FH608_013215</name>
</gene>
<dbReference type="EMBL" id="VDLX02000004">
    <property type="protein sequence ID" value="KAB8195314.1"/>
    <property type="molecule type" value="Genomic_DNA"/>
</dbReference>
<comment type="caution">
    <text evidence="1">The sequence shown here is derived from an EMBL/GenBank/DDBJ whole genome shotgun (WGS) entry which is preliminary data.</text>
</comment>
<name>A0A5C4WNS8_9ACTN</name>
<proteinExistence type="predicted"/>
<accession>A0A5C4WNS8</accession>
<dbReference type="Pfam" id="PF04237">
    <property type="entry name" value="YjbR"/>
    <property type="match status" value="1"/>
</dbReference>
<dbReference type="AlphaFoldDB" id="A0A5C4WNS8"/>
<dbReference type="RefSeq" id="WP_139630753.1">
    <property type="nucleotide sequence ID" value="NZ_VDLX02000004.1"/>
</dbReference>
<evidence type="ECO:0000313" key="1">
    <source>
        <dbReference type="EMBL" id="KAB8195314.1"/>
    </source>
</evidence>
<protein>
    <submittedName>
        <fullName evidence="1">Uncharacterized protein</fullName>
    </submittedName>
</protein>
<evidence type="ECO:0000313" key="2">
    <source>
        <dbReference type="Proteomes" id="UP000312512"/>
    </source>
</evidence>
<sequence>MATAQELFDDLIMEHLARPEVSMGRMFHSEGLKVNGKIYAFLSKDRRVVLKVPAARAAELVEEGTAEAMVMGARRMREWVALRVPDETVWRRLLSEAATYVGGSSHR</sequence>
<keyword evidence="2" id="KW-1185">Reference proteome</keyword>
<dbReference type="InterPro" id="IPR058532">
    <property type="entry name" value="YjbR/MT2646/Rv2570-like"/>
</dbReference>
<dbReference type="Proteomes" id="UP000312512">
    <property type="component" value="Unassembled WGS sequence"/>
</dbReference>
<reference evidence="1 2" key="1">
    <citation type="submission" date="2019-10" db="EMBL/GenBank/DDBJ databases">
        <title>Nonomuraea sp. nov., isolated from Phyllanthus amarus.</title>
        <authorList>
            <person name="Klykleung N."/>
            <person name="Tanasupawat S."/>
        </authorList>
    </citation>
    <scope>NUCLEOTIDE SEQUENCE [LARGE SCALE GENOMIC DNA]</scope>
    <source>
        <strain evidence="1 2">PA1-10</strain>
    </source>
</reference>
<dbReference type="OrthoDB" id="8779526at2"/>